<name>A0A9N9H1T9_9GLOM</name>
<dbReference type="SUPFAM" id="SSF54236">
    <property type="entry name" value="Ubiquitin-like"/>
    <property type="match status" value="1"/>
</dbReference>
<reference evidence="2" key="1">
    <citation type="submission" date="2021-06" db="EMBL/GenBank/DDBJ databases">
        <authorList>
            <person name="Kallberg Y."/>
            <person name="Tangrot J."/>
            <person name="Rosling A."/>
        </authorList>
    </citation>
    <scope>NUCLEOTIDE SEQUENCE</scope>
    <source>
        <strain evidence="2">FL966</strain>
    </source>
</reference>
<protein>
    <submittedName>
        <fullName evidence="2">3583_t:CDS:1</fullName>
    </submittedName>
</protein>
<dbReference type="AlphaFoldDB" id="A0A9N9H1T9"/>
<organism evidence="2 3">
    <name type="scientific">Cetraspora pellucida</name>
    <dbReference type="NCBI Taxonomy" id="1433469"/>
    <lineage>
        <taxon>Eukaryota</taxon>
        <taxon>Fungi</taxon>
        <taxon>Fungi incertae sedis</taxon>
        <taxon>Mucoromycota</taxon>
        <taxon>Glomeromycotina</taxon>
        <taxon>Glomeromycetes</taxon>
        <taxon>Diversisporales</taxon>
        <taxon>Gigasporaceae</taxon>
        <taxon>Cetraspora</taxon>
    </lineage>
</organism>
<dbReference type="CDD" id="cd17039">
    <property type="entry name" value="Ubl_ubiquitin_like"/>
    <property type="match status" value="1"/>
</dbReference>
<keyword evidence="3" id="KW-1185">Reference proteome</keyword>
<accession>A0A9N9H1T9</accession>
<evidence type="ECO:0000259" key="1">
    <source>
        <dbReference type="PROSITE" id="PS50053"/>
    </source>
</evidence>
<gene>
    <name evidence="2" type="ORF">CPELLU_LOCUS8860</name>
</gene>
<dbReference type="Proteomes" id="UP000789759">
    <property type="component" value="Unassembled WGS sequence"/>
</dbReference>
<dbReference type="PROSITE" id="PS50053">
    <property type="entry name" value="UBIQUITIN_2"/>
    <property type="match status" value="1"/>
</dbReference>
<dbReference type="InterPro" id="IPR000626">
    <property type="entry name" value="Ubiquitin-like_dom"/>
</dbReference>
<dbReference type="Pfam" id="PF00240">
    <property type="entry name" value="ubiquitin"/>
    <property type="match status" value="1"/>
</dbReference>
<feature type="non-terminal residue" evidence="2">
    <location>
        <position position="1"/>
    </location>
</feature>
<dbReference type="Gene3D" id="3.10.20.90">
    <property type="entry name" value="Phosphatidylinositol 3-kinase Catalytic Subunit, Chain A, domain 1"/>
    <property type="match status" value="1"/>
</dbReference>
<comment type="caution">
    <text evidence="2">The sequence shown here is derived from an EMBL/GenBank/DDBJ whole genome shotgun (WGS) entry which is preliminary data.</text>
</comment>
<evidence type="ECO:0000313" key="2">
    <source>
        <dbReference type="EMBL" id="CAG8641075.1"/>
    </source>
</evidence>
<dbReference type="EMBL" id="CAJVQA010006461">
    <property type="protein sequence ID" value="CAG8641075.1"/>
    <property type="molecule type" value="Genomic_DNA"/>
</dbReference>
<proteinExistence type="predicted"/>
<sequence length="188" mass="21069">CIVKHLEFQPVSTCPECSASLSQKEIRDLTDSWEKASFRIDIENISQITSSSNGEPNEVNANVGAATGDFYVVLLNGEKLTFQLESIKTVLSLREAIKSKTNVEVSKQKLIHNGKELNVCIINIDFFTSRIVNDKFIKLFDSRLLIQEEHIADNTWAVYEVGKLSNGNAKDYSPIIRTIGTLDQFLSI</sequence>
<feature type="domain" description="Ubiquitin-like" evidence="1">
    <location>
        <begin position="68"/>
        <end position="118"/>
    </location>
</feature>
<dbReference type="OrthoDB" id="2318873at2759"/>
<evidence type="ECO:0000313" key="3">
    <source>
        <dbReference type="Proteomes" id="UP000789759"/>
    </source>
</evidence>
<dbReference type="InterPro" id="IPR029071">
    <property type="entry name" value="Ubiquitin-like_domsf"/>
</dbReference>